<accession>A0ABX0HGB5</accession>
<comment type="caution">
    <text evidence="1">The sequence shown here is derived from an EMBL/GenBank/DDBJ whole genome shotgun (WGS) entry which is preliminary data.</text>
</comment>
<evidence type="ECO:0000313" key="2">
    <source>
        <dbReference type="Proteomes" id="UP000649799"/>
    </source>
</evidence>
<protein>
    <submittedName>
        <fullName evidence="1">Uncharacterized protein</fullName>
    </submittedName>
</protein>
<dbReference type="EMBL" id="JAANYN010000012">
    <property type="protein sequence ID" value="NHE59389.1"/>
    <property type="molecule type" value="Genomic_DNA"/>
</dbReference>
<keyword evidence="2" id="KW-1185">Reference proteome</keyword>
<proteinExistence type="predicted"/>
<reference evidence="1 2" key="1">
    <citation type="submission" date="2020-03" db="EMBL/GenBank/DDBJ databases">
        <title>Cyclobacterium plantarum sp. nov., a marine bacterium isolated from a coastal-marine wetland.</title>
        <authorList>
            <person name="Sanchez-Porro C."/>
            <person name="Ventosa A."/>
            <person name="Amoozegar M."/>
        </authorList>
    </citation>
    <scope>NUCLEOTIDE SEQUENCE [LARGE SCALE GENOMIC DNA]</scope>
    <source>
        <strain evidence="1 2">GBPx2</strain>
    </source>
</reference>
<name>A0ABX0HGB5_9BACT</name>
<sequence>MIGRSKEKAVFSLFFFLICVFLMTEVVQGQQIWETGSYPDEAGFQERKKHLLQRLSEEPFGKKSQGTATCPDTGLTFKTWAVEGETVYSPFTGRAFTQGPTGYFGARERAKDGQIVRFGGDALKKDLIPAIARLMLQPSDSLTKAWLSIPGNLQQQYHFAAKNWARFYPLLADEMDPGWKKEFQQAVASYAANDRPSDGYRKYAPLSTPHDLVGEPGKLLGGNPKDGGTENHKIMWRTSAWVYAQYFPDTALISGWPVHEVDSLVENYFRVFYQKLLETGNGEYDAEIYYPHSLEGLMNVYDFAKKESSKELAKAIMDYFLATLAIKTYDGAIAGAQKRAPQQINAGGELSGMLHLWFGSNKISSDHLPSVHQLSSGYRPNKFTWDLYHKNFPLPFSMKVSRPSYHMDQPNQGQEYFYGSQNFGLGSIYVNKLDNPNQQVLWSLVVKTKDGPKTIGGGQPFHLGPGGHSPYTQTMQQENTLLLAVAGTSRKPEVPSAEYSSRASIGSKSLVKLPVPDVAAGTFDEWFEKARFQEAAWLFLPKDCGDISQKGQKIMLQTDQVYIGITPFSDKFYWLKSSGDRELKGKQKILEDYHVLVVEGGLSGYALEVYERNDFASFARFRAEFVNQSYFRKNEEKHVLTYHNMKGDNIEMTYNNLGLRARGKINGTALDFENWSSGACYTSSVLNTGKGYFEGNINGEIFKVSLKGIKISYEK</sequence>
<dbReference type="Proteomes" id="UP000649799">
    <property type="component" value="Unassembled WGS sequence"/>
</dbReference>
<organism evidence="1 2">
    <name type="scientific">Cyclobacterium plantarum</name>
    <dbReference type="NCBI Taxonomy" id="2716263"/>
    <lineage>
        <taxon>Bacteria</taxon>
        <taxon>Pseudomonadati</taxon>
        <taxon>Bacteroidota</taxon>
        <taxon>Cytophagia</taxon>
        <taxon>Cytophagales</taxon>
        <taxon>Cyclobacteriaceae</taxon>
        <taxon>Cyclobacterium</taxon>
    </lineage>
</organism>
<gene>
    <name evidence="1" type="ORF">G9Q97_21465</name>
</gene>
<dbReference type="RefSeq" id="WP_166150741.1">
    <property type="nucleotide sequence ID" value="NZ_JAANYN010000012.1"/>
</dbReference>
<evidence type="ECO:0000313" key="1">
    <source>
        <dbReference type="EMBL" id="NHE59389.1"/>
    </source>
</evidence>